<evidence type="ECO:0000313" key="3">
    <source>
        <dbReference type="Proteomes" id="UP000782519"/>
    </source>
</evidence>
<evidence type="ECO:0000256" key="1">
    <source>
        <dbReference type="SAM" id="Phobius"/>
    </source>
</evidence>
<name>A0A933RTY2_RHOPL</name>
<keyword evidence="1" id="KW-1133">Transmembrane helix</keyword>
<proteinExistence type="predicted"/>
<evidence type="ECO:0000313" key="2">
    <source>
        <dbReference type="EMBL" id="MBI5128545.1"/>
    </source>
</evidence>
<comment type="caution">
    <text evidence="2">The sequence shown here is derived from an EMBL/GenBank/DDBJ whole genome shotgun (WGS) entry which is preliminary data.</text>
</comment>
<feature type="transmembrane region" description="Helical" evidence="1">
    <location>
        <begin position="37"/>
        <end position="57"/>
    </location>
</feature>
<protein>
    <submittedName>
        <fullName evidence="2">Uncharacterized protein</fullName>
    </submittedName>
</protein>
<sequence>MLKVAIVIWIIGGATLAGMLVIAVLAVPSLSEQAMQWIPRAVAGGFVLAMPISFLVARKIAGPSLR</sequence>
<dbReference type="EMBL" id="JACRJB010000010">
    <property type="protein sequence ID" value="MBI5128545.1"/>
    <property type="molecule type" value="Genomic_DNA"/>
</dbReference>
<keyword evidence="1" id="KW-0472">Membrane</keyword>
<dbReference type="AlphaFoldDB" id="A0A933RTY2"/>
<organism evidence="2 3">
    <name type="scientific">Rhodopseudomonas palustris</name>
    <dbReference type="NCBI Taxonomy" id="1076"/>
    <lineage>
        <taxon>Bacteria</taxon>
        <taxon>Pseudomonadati</taxon>
        <taxon>Pseudomonadota</taxon>
        <taxon>Alphaproteobacteria</taxon>
        <taxon>Hyphomicrobiales</taxon>
        <taxon>Nitrobacteraceae</taxon>
        <taxon>Rhodopseudomonas</taxon>
    </lineage>
</organism>
<dbReference type="Proteomes" id="UP000782519">
    <property type="component" value="Unassembled WGS sequence"/>
</dbReference>
<feature type="transmembrane region" description="Helical" evidence="1">
    <location>
        <begin position="7"/>
        <end position="31"/>
    </location>
</feature>
<keyword evidence="1" id="KW-0812">Transmembrane</keyword>
<accession>A0A933RTY2</accession>
<reference evidence="2" key="1">
    <citation type="submission" date="2020-07" db="EMBL/GenBank/DDBJ databases">
        <title>Huge and variable diversity of episymbiotic CPR bacteria and DPANN archaea in groundwater ecosystems.</title>
        <authorList>
            <person name="He C.Y."/>
            <person name="Keren R."/>
            <person name="Whittaker M."/>
            <person name="Farag I.F."/>
            <person name="Doudna J."/>
            <person name="Cate J.H.D."/>
            <person name="Banfield J.F."/>
        </authorList>
    </citation>
    <scope>NUCLEOTIDE SEQUENCE</scope>
    <source>
        <strain evidence="2">NC_groundwater_1818_Pr3_B-0.1um_66_35</strain>
    </source>
</reference>
<gene>
    <name evidence="2" type="ORF">HZA66_03815</name>
</gene>